<dbReference type="OrthoDB" id="2187379at2759"/>
<evidence type="ECO:0000256" key="1">
    <source>
        <dbReference type="SAM" id="MobiDB-lite"/>
    </source>
</evidence>
<dbReference type="Proteomes" id="UP000011081">
    <property type="component" value="Unassembled WGS sequence"/>
</dbReference>
<dbReference type="EMBL" id="GL877466">
    <property type="protein sequence ID" value="ELA46081.1"/>
    <property type="molecule type" value="Genomic_DNA"/>
</dbReference>
<dbReference type="VEuPathDB" id="MicrosporidiaDB:VCUG_02443"/>
<dbReference type="SUPFAM" id="SSF74788">
    <property type="entry name" value="Cullin repeat-like"/>
    <property type="match status" value="1"/>
</dbReference>
<name>L2GR03_VAVCU</name>
<dbReference type="Gene3D" id="1.20.1310.10">
    <property type="entry name" value="Cullin Repeats"/>
    <property type="match status" value="1"/>
</dbReference>
<dbReference type="HOGENOM" id="CLU_344234_0_0_1"/>
<dbReference type="InParanoid" id="L2GR03"/>
<gene>
    <name evidence="2" type="ORF">VCUG_02443</name>
</gene>
<evidence type="ECO:0000313" key="2">
    <source>
        <dbReference type="EMBL" id="ELA46081.1"/>
    </source>
</evidence>
<feature type="region of interest" description="Disordered" evidence="1">
    <location>
        <begin position="263"/>
        <end position="291"/>
    </location>
</feature>
<evidence type="ECO:0000313" key="3">
    <source>
        <dbReference type="Proteomes" id="UP000011081"/>
    </source>
</evidence>
<feature type="compositionally biased region" description="Basic and acidic residues" evidence="1">
    <location>
        <begin position="263"/>
        <end position="278"/>
    </location>
</feature>
<dbReference type="AlphaFoldDB" id="L2GR03"/>
<dbReference type="RefSeq" id="XP_008075451.1">
    <property type="nucleotide sequence ID" value="XM_008077260.1"/>
</dbReference>
<dbReference type="InterPro" id="IPR016159">
    <property type="entry name" value="Cullin_repeat-like_dom_sf"/>
</dbReference>
<accession>L2GR03</accession>
<proteinExistence type="predicted"/>
<protein>
    <recommendedName>
        <fullName evidence="4">Cullin family profile domain-containing protein</fullName>
    </recommendedName>
</protein>
<evidence type="ECO:0008006" key="4">
    <source>
        <dbReference type="Google" id="ProtNLM"/>
    </source>
</evidence>
<dbReference type="GeneID" id="19880305"/>
<sequence>MDHDQRAILRKTIQAALARKLKSHEYIQSYNAVYKYCTQRTNTFEILGEKMYLILYAEIDTYTKGLTFTSMKEFINEAIRYESAVESVCGVFKYLTRFYIRCNLDLRMSNVLPLRKMMYSLFYINFAHNVEDVLMHSLDSTVIKFYYKLLLYSDALRRFEEVKKIYADSIVFDGDAECRVAKLEKYLNEIRNVFCGKSVEDVIGKVRDRIGDVNDILEYLCLQIRCCARINCDVIDALRIHEQLFMMAITSVLNHGLIEGTNRDRKDDTSLNNKEQDVKTSSSAEKVNGGGDYLEPEVDTCESDAQVQSDTSNEITQNDGKASRIVLGKRLIDDDLSWRKRFLDDKAQHLKEYFILVDRFIYCSELNEMYFRSEEYQKILKNAFLKRVKDKSKVHNAIVLLIDWRVKQKIVQWTDEHECIKIIKKEFEVKKWDTLIDLLEIFGDDLHELIHVDVLRRVLLDENTLERERALVTRMEERIKYFGKTRLALTDFLLNIHSVGGILNLTGCNMSSGAHGNGWMGQGNGIDLNSPNTLTIPGINVRCFTKYFWPIKATRSGLNNRLEEVMEKVFHYCRDKGYRVEFNHYYSEVKLKINEHIVTCDAALASLILDVYDHKQIHLDENKAGIDRLVNEGIINRRDADNGNILGELELNDNLVSDMNLFNPELKVPVSSGCIGHCLANVNIEVMKCKIIKIMKRTKKMDLVDLQNQMKDNIDEVLSWLIKYNYVKQVNDTLEYVP</sequence>
<reference evidence="3" key="1">
    <citation type="submission" date="2011-03" db="EMBL/GenBank/DDBJ databases">
        <title>The genome sequence of Vavraia culicis strain floridensis.</title>
        <authorList>
            <consortium name="The Broad Institute Genome Sequencing Platform"/>
            <person name="Cuomo C."/>
            <person name="Becnel J."/>
            <person name="Sanscrainte N."/>
            <person name="Young S.K."/>
            <person name="Zeng Q."/>
            <person name="Gargeya S."/>
            <person name="Fitzgerald M."/>
            <person name="Haas B."/>
            <person name="Abouelleil A."/>
            <person name="Alvarado L."/>
            <person name="Arachchi H.M."/>
            <person name="Berlin A."/>
            <person name="Chapman S.B."/>
            <person name="Gearin G."/>
            <person name="Goldberg J."/>
            <person name="Griggs A."/>
            <person name="Gujja S."/>
            <person name="Hansen M."/>
            <person name="Heiman D."/>
            <person name="Howarth C."/>
            <person name="Larimer J."/>
            <person name="Lui A."/>
            <person name="MacDonald P.J.P."/>
            <person name="McCowen C."/>
            <person name="Montmayeur A."/>
            <person name="Murphy C."/>
            <person name="Neiman D."/>
            <person name="Pearson M."/>
            <person name="Priest M."/>
            <person name="Roberts A."/>
            <person name="Saif S."/>
            <person name="Shea T."/>
            <person name="Sisk P."/>
            <person name="Stolte C."/>
            <person name="Sykes S."/>
            <person name="Wortman J."/>
            <person name="Nusbaum C."/>
            <person name="Birren B."/>
        </authorList>
    </citation>
    <scope>NUCLEOTIDE SEQUENCE [LARGE SCALE GENOMIC DNA]</scope>
    <source>
        <strain evidence="3">floridensis</strain>
    </source>
</reference>
<organism evidence="2 3">
    <name type="scientific">Vavraia culicis (isolate floridensis)</name>
    <name type="common">Microsporidian parasite</name>
    <dbReference type="NCBI Taxonomy" id="948595"/>
    <lineage>
        <taxon>Eukaryota</taxon>
        <taxon>Fungi</taxon>
        <taxon>Fungi incertae sedis</taxon>
        <taxon>Microsporidia</taxon>
        <taxon>Pleistophoridae</taxon>
        <taxon>Vavraia</taxon>
    </lineage>
</organism>
<dbReference type="OMA" id="CTQRTNT"/>
<keyword evidence="3" id="KW-1185">Reference proteome</keyword>